<evidence type="ECO:0000256" key="2">
    <source>
        <dbReference type="SAM" id="Phobius"/>
    </source>
</evidence>
<dbReference type="OrthoDB" id="1045822at2759"/>
<dbReference type="InterPro" id="IPR006461">
    <property type="entry name" value="PLAC_motif_containing"/>
</dbReference>
<keyword evidence="2" id="KW-1133">Transmembrane helix</keyword>
<dbReference type="Pfam" id="PF04749">
    <property type="entry name" value="PLAC8"/>
    <property type="match status" value="1"/>
</dbReference>
<gene>
    <name evidence="3" type="ORF">BJG266_LOCUS42687</name>
    <name evidence="4" type="ORF">QVE165_LOCUS59573</name>
</gene>
<evidence type="ECO:0000313" key="5">
    <source>
        <dbReference type="Proteomes" id="UP000663832"/>
    </source>
</evidence>
<feature type="transmembrane region" description="Helical" evidence="2">
    <location>
        <begin position="49"/>
        <end position="66"/>
    </location>
</feature>
<keyword evidence="2" id="KW-0472">Membrane</keyword>
<dbReference type="PANTHER" id="PTHR15907">
    <property type="entry name" value="DUF614 FAMILY PROTEIN-RELATED"/>
    <property type="match status" value="1"/>
</dbReference>
<sequence>MTEHNEWNGSLFACFDDCETCIYGYYCVACLFGQNAEKIDGSNCCFMSFMYYSLAAVFCHWIPHYFKRTTLRQKYGLPQDPNCPDCPATAFCSPCAICQEARFLKQQEQNNTNAVYTTVSGAMPITNQPRTAH</sequence>
<comment type="caution">
    <text evidence="3">The sequence shown here is derived from an EMBL/GenBank/DDBJ whole genome shotgun (WGS) entry which is preliminary data.</text>
</comment>
<evidence type="ECO:0000313" key="4">
    <source>
        <dbReference type="EMBL" id="CAF1641840.1"/>
    </source>
</evidence>
<dbReference type="EMBL" id="CAJNOM010003118">
    <property type="protein sequence ID" value="CAF1641840.1"/>
    <property type="molecule type" value="Genomic_DNA"/>
</dbReference>
<dbReference type="NCBIfam" id="TIGR01571">
    <property type="entry name" value="A_thal_Cys_rich"/>
    <property type="match status" value="1"/>
</dbReference>
<dbReference type="AlphaFoldDB" id="A0A815SLR0"/>
<dbReference type="EMBL" id="CAJNOI010002791">
    <property type="protein sequence ID" value="CAF1492399.1"/>
    <property type="molecule type" value="Genomic_DNA"/>
</dbReference>
<comment type="similarity">
    <text evidence="1">Belongs to the cornifelin family.</text>
</comment>
<name>A0A815SLR0_9BILA</name>
<proteinExistence type="inferred from homology"/>
<evidence type="ECO:0000256" key="1">
    <source>
        <dbReference type="ARBA" id="ARBA00009024"/>
    </source>
</evidence>
<reference evidence="3" key="1">
    <citation type="submission" date="2021-02" db="EMBL/GenBank/DDBJ databases">
        <authorList>
            <person name="Nowell W R."/>
        </authorList>
    </citation>
    <scope>NUCLEOTIDE SEQUENCE</scope>
</reference>
<keyword evidence="5" id="KW-1185">Reference proteome</keyword>
<evidence type="ECO:0000313" key="3">
    <source>
        <dbReference type="EMBL" id="CAF1492399.1"/>
    </source>
</evidence>
<accession>A0A815SLR0</accession>
<evidence type="ECO:0000313" key="6">
    <source>
        <dbReference type="Proteomes" id="UP000663877"/>
    </source>
</evidence>
<protein>
    <submittedName>
        <fullName evidence="3">Uncharacterized protein</fullName>
    </submittedName>
</protein>
<organism evidence="3 6">
    <name type="scientific">Adineta steineri</name>
    <dbReference type="NCBI Taxonomy" id="433720"/>
    <lineage>
        <taxon>Eukaryota</taxon>
        <taxon>Metazoa</taxon>
        <taxon>Spiralia</taxon>
        <taxon>Gnathifera</taxon>
        <taxon>Rotifera</taxon>
        <taxon>Eurotatoria</taxon>
        <taxon>Bdelloidea</taxon>
        <taxon>Adinetida</taxon>
        <taxon>Adinetidae</taxon>
        <taxon>Adineta</taxon>
    </lineage>
</organism>
<dbReference type="Proteomes" id="UP000663877">
    <property type="component" value="Unassembled WGS sequence"/>
</dbReference>
<keyword evidence="2" id="KW-0812">Transmembrane</keyword>
<dbReference type="Proteomes" id="UP000663832">
    <property type="component" value="Unassembled WGS sequence"/>
</dbReference>